<accession>A0A2P4X4G8</accession>
<gene>
    <name evidence="1" type="ORF">PHPALM_30719</name>
</gene>
<dbReference type="Proteomes" id="UP000237271">
    <property type="component" value="Unassembled WGS sequence"/>
</dbReference>
<organism evidence="1 2">
    <name type="scientific">Phytophthora palmivora</name>
    <dbReference type="NCBI Taxonomy" id="4796"/>
    <lineage>
        <taxon>Eukaryota</taxon>
        <taxon>Sar</taxon>
        <taxon>Stramenopiles</taxon>
        <taxon>Oomycota</taxon>
        <taxon>Peronosporomycetes</taxon>
        <taxon>Peronosporales</taxon>
        <taxon>Peronosporaceae</taxon>
        <taxon>Phytophthora</taxon>
    </lineage>
</organism>
<keyword evidence="2" id="KW-1185">Reference proteome</keyword>
<dbReference type="EMBL" id="NCKW01016871">
    <property type="protein sequence ID" value="POM60430.1"/>
    <property type="molecule type" value="Genomic_DNA"/>
</dbReference>
<dbReference type="AlphaFoldDB" id="A0A2P4X4G8"/>
<sequence>MIFSAAYLLDQTTDITKFAPAKLPEKEKSDLDLAMSDILTMANITTTDSEELEKYRKEVENWTRLRFKWKRTNTKLTAFPLSPSSFWMMHGGN</sequence>
<comment type="caution">
    <text evidence="1">The sequence shown here is derived from an EMBL/GenBank/DDBJ whole genome shotgun (WGS) entry which is preliminary data.</text>
</comment>
<proteinExistence type="predicted"/>
<name>A0A2P4X4G8_9STRA</name>
<evidence type="ECO:0000313" key="1">
    <source>
        <dbReference type="EMBL" id="POM60430.1"/>
    </source>
</evidence>
<evidence type="ECO:0000313" key="2">
    <source>
        <dbReference type="Proteomes" id="UP000237271"/>
    </source>
</evidence>
<protein>
    <submittedName>
        <fullName evidence="1">Constitutive coactivator of PPAR-gamma-like protein 2</fullName>
    </submittedName>
</protein>
<reference evidence="1 2" key="1">
    <citation type="journal article" date="2017" name="Genome Biol. Evol.">
        <title>Phytophthora megakarya and P. palmivora, closely related causal agents of cacao black pod rot, underwent increases in genome sizes and gene numbers by different mechanisms.</title>
        <authorList>
            <person name="Ali S.S."/>
            <person name="Shao J."/>
            <person name="Lary D.J."/>
            <person name="Kronmiller B."/>
            <person name="Shen D."/>
            <person name="Strem M.D."/>
            <person name="Amoako-Attah I."/>
            <person name="Akrofi A.Y."/>
            <person name="Begoude B.A."/>
            <person name="Ten Hoopen G.M."/>
            <person name="Coulibaly K."/>
            <person name="Kebe B.I."/>
            <person name="Melnick R.L."/>
            <person name="Guiltinan M.J."/>
            <person name="Tyler B.M."/>
            <person name="Meinhardt L.W."/>
            <person name="Bailey B.A."/>
        </authorList>
    </citation>
    <scope>NUCLEOTIDE SEQUENCE [LARGE SCALE GENOMIC DNA]</scope>
    <source>
        <strain evidence="2">sbr112.9</strain>
    </source>
</reference>